<accession>A0AAW7DMR7</accession>
<dbReference type="InterPro" id="IPR001932">
    <property type="entry name" value="PPM-type_phosphatase-like_dom"/>
</dbReference>
<dbReference type="Proteomes" id="UP001173465">
    <property type="component" value="Unassembled WGS sequence"/>
</dbReference>
<dbReference type="Gene3D" id="3.60.40.10">
    <property type="entry name" value="PPM-type phosphatase domain"/>
    <property type="match status" value="1"/>
</dbReference>
<dbReference type="SMART" id="SM00331">
    <property type="entry name" value="PP2C_SIG"/>
    <property type="match status" value="1"/>
</dbReference>
<evidence type="ECO:0000256" key="1">
    <source>
        <dbReference type="ARBA" id="ARBA00022801"/>
    </source>
</evidence>
<proteinExistence type="predicted"/>
<dbReference type="InterPro" id="IPR036457">
    <property type="entry name" value="PPM-type-like_dom_sf"/>
</dbReference>
<dbReference type="InterPro" id="IPR052016">
    <property type="entry name" value="Bact_Sigma-Reg"/>
</dbReference>
<keyword evidence="1" id="KW-0378">Hydrolase</keyword>
<reference evidence="3" key="2">
    <citation type="journal article" date="2022" name="Sci. Total Environ.">
        <title>Prevalence, transmission, and molecular epidemiology of tet(X)-positive bacteria among humans, animals, and environmental niches in China: An epidemiological, and genomic-based study.</title>
        <authorList>
            <person name="Dong N."/>
            <person name="Zeng Y."/>
            <person name="Cai C."/>
            <person name="Sun C."/>
            <person name="Lu J."/>
            <person name="Liu C."/>
            <person name="Zhou H."/>
            <person name="Sun Q."/>
            <person name="Shu L."/>
            <person name="Wang H."/>
            <person name="Wang Y."/>
            <person name="Wang S."/>
            <person name="Wu C."/>
            <person name="Chan E.W."/>
            <person name="Chen G."/>
            <person name="Shen Z."/>
            <person name="Chen S."/>
            <person name="Zhang R."/>
        </authorList>
    </citation>
    <scope>NUCLEOTIDE SEQUENCE</scope>
    <source>
        <strain evidence="3">DF46-2-2</strain>
    </source>
</reference>
<dbReference type="PANTHER" id="PTHR43156:SF2">
    <property type="entry name" value="STAGE II SPORULATION PROTEIN E"/>
    <property type="match status" value="1"/>
</dbReference>
<protein>
    <submittedName>
        <fullName evidence="3">SpoIIE family protein phosphatase</fullName>
    </submittedName>
</protein>
<dbReference type="GO" id="GO:0016791">
    <property type="term" value="F:phosphatase activity"/>
    <property type="evidence" value="ECO:0007669"/>
    <property type="project" value="TreeGrafter"/>
</dbReference>
<dbReference type="AlphaFoldDB" id="A0AAW7DMR7"/>
<dbReference type="PANTHER" id="PTHR43156">
    <property type="entry name" value="STAGE II SPORULATION PROTEIN E-RELATED"/>
    <property type="match status" value="1"/>
</dbReference>
<evidence type="ECO:0000259" key="2">
    <source>
        <dbReference type="SMART" id="SM00331"/>
    </source>
</evidence>
<evidence type="ECO:0000313" key="3">
    <source>
        <dbReference type="EMBL" id="MDM1695064.1"/>
    </source>
</evidence>
<gene>
    <name evidence="3" type="ORF">HX099_00045</name>
</gene>
<reference evidence="3" key="1">
    <citation type="submission" date="2020-06" db="EMBL/GenBank/DDBJ databases">
        <authorList>
            <person name="Dong N."/>
        </authorList>
    </citation>
    <scope>NUCLEOTIDE SEQUENCE</scope>
    <source>
        <strain evidence="3">DF46-2-2</strain>
    </source>
</reference>
<sequence length="264" mass="29125">MQSPQQPIQACASLAHTELSESATLHRVLADQRLGQQLQASLLPAAELSWQAYDFHSLVRPALYLSGDTLDYLALDQDRHFFYLADVAGHGTASALGSVLLQGLMRQAIANGQNHLTPASILQAINQQWLTIGIEKHATLILGCIDQRSQQLTWSMAGHLPAPVFMQQGQARFLSGKGQPIGLFANAQYSDNSLDLSQPFSLHLFSDGVFELLNAQRLQAKEQQLLELVEQTSGQWSELLSQLRLDRSEVIDDDVALLTISRML</sequence>
<dbReference type="Pfam" id="PF07228">
    <property type="entry name" value="SpoIIE"/>
    <property type="match status" value="1"/>
</dbReference>
<name>A0AAW7DMR7_9GAMM</name>
<dbReference type="SUPFAM" id="SSF81606">
    <property type="entry name" value="PP2C-like"/>
    <property type="match status" value="1"/>
</dbReference>
<dbReference type="RefSeq" id="WP_286592766.1">
    <property type="nucleotide sequence ID" value="NZ_JACANB010000001.1"/>
</dbReference>
<organism evidence="3 4">
    <name type="scientific">Thiopseudomonas alkaliphila</name>
    <dbReference type="NCBI Taxonomy" id="1697053"/>
    <lineage>
        <taxon>Bacteria</taxon>
        <taxon>Pseudomonadati</taxon>
        <taxon>Pseudomonadota</taxon>
        <taxon>Gammaproteobacteria</taxon>
        <taxon>Pseudomonadales</taxon>
        <taxon>Pseudomonadaceae</taxon>
        <taxon>Thiopseudomonas</taxon>
    </lineage>
</organism>
<comment type="caution">
    <text evidence="3">The sequence shown here is derived from an EMBL/GenBank/DDBJ whole genome shotgun (WGS) entry which is preliminary data.</text>
</comment>
<feature type="domain" description="PPM-type phosphatase" evidence="2">
    <location>
        <begin position="47"/>
        <end position="262"/>
    </location>
</feature>
<dbReference type="EMBL" id="JACANB010000001">
    <property type="protein sequence ID" value="MDM1695064.1"/>
    <property type="molecule type" value="Genomic_DNA"/>
</dbReference>
<evidence type="ECO:0000313" key="4">
    <source>
        <dbReference type="Proteomes" id="UP001173465"/>
    </source>
</evidence>